<dbReference type="InterPro" id="IPR050082">
    <property type="entry name" value="RNA_methyltr_RlmE"/>
</dbReference>
<dbReference type="HAMAP" id="MF_03163">
    <property type="entry name" value="RNA_methyltr_E_SPB1"/>
    <property type="match status" value="1"/>
</dbReference>
<feature type="region of interest" description="Disordered" evidence="9">
    <location>
        <begin position="334"/>
        <end position="368"/>
    </location>
</feature>
<feature type="region of interest" description="Disordered" evidence="9">
    <location>
        <begin position="549"/>
        <end position="641"/>
    </location>
</feature>
<dbReference type="Pfam" id="PF11861">
    <property type="entry name" value="DUF3381"/>
    <property type="match status" value="1"/>
</dbReference>
<dbReference type="Pfam" id="PF01728">
    <property type="entry name" value="FtsJ"/>
    <property type="match status" value="1"/>
</dbReference>
<evidence type="ECO:0000256" key="1">
    <source>
        <dbReference type="ARBA" id="ARBA00004604"/>
    </source>
</evidence>
<dbReference type="PANTHER" id="PTHR10920:SF13">
    <property type="entry name" value="PRE-RRNA 2'-O-RIBOSE RNA METHYLTRANSFERASE FTSJ3"/>
    <property type="match status" value="1"/>
</dbReference>
<feature type="non-terminal residue" evidence="13">
    <location>
        <position position="1"/>
    </location>
</feature>
<keyword evidence="8" id="KW-0175">Coiled coil</keyword>
<dbReference type="InterPro" id="IPR024576">
    <property type="entry name" value="rRNA_MeTfrase_Spb1_DUF3381"/>
</dbReference>
<evidence type="ECO:0000256" key="9">
    <source>
        <dbReference type="SAM" id="MobiDB-lite"/>
    </source>
</evidence>
<feature type="domain" description="Ribosomal RNA methyltransferase SPB1-like C-terminal" evidence="11">
    <location>
        <begin position="615"/>
        <end position="813"/>
    </location>
</feature>
<dbReference type="InterPro" id="IPR002877">
    <property type="entry name" value="RNA_MeTrfase_FtsJ_dom"/>
</dbReference>
<dbReference type="InterPro" id="IPR029063">
    <property type="entry name" value="SAM-dependent_MTases_sf"/>
</dbReference>
<keyword evidence="4" id="KW-0489">Methyltransferase</keyword>
<keyword evidence="3" id="KW-0698">rRNA processing</keyword>
<feature type="compositionally biased region" description="Basic and acidic residues" evidence="9">
    <location>
        <begin position="344"/>
        <end position="355"/>
    </location>
</feature>
<proteinExistence type="inferred from homology"/>
<dbReference type="GO" id="GO:0008650">
    <property type="term" value="F:rRNA (uridine-2'-O-)-methyltransferase activity"/>
    <property type="evidence" value="ECO:0007669"/>
    <property type="project" value="TreeGrafter"/>
</dbReference>
<feature type="compositionally biased region" description="Basic and acidic residues" evidence="9">
    <location>
        <begin position="491"/>
        <end position="501"/>
    </location>
</feature>
<evidence type="ECO:0000256" key="4">
    <source>
        <dbReference type="ARBA" id="ARBA00022603"/>
    </source>
</evidence>
<dbReference type="PANTHER" id="PTHR10920">
    <property type="entry name" value="RIBOSOMAL RNA METHYLTRANSFERASE"/>
    <property type="match status" value="1"/>
</dbReference>
<dbReference type="InterPro" id="IPR015507">
    <property type="entry name" value="rRNA-MeTfrase_E"/>
</dbReference>
<evidence type="ECO:0000256" key="7">
    <source>
        <dbReference type="ARBA" id="ARBA00023242"/>
    </source>
</evidence>
<evidence type="ECO:0000256" key="5">
    <source>
        <dbReference type="ARBA" id="ARBA00022679"/>
    </source>
</evidence>
<keyword evidence="6" id="KW-0949">S-adenosyl-L-methionine</keyword>
<reference evidence="13 14" key="1">
    <citation type="submission" date="2019-09" db="EMBL/GenBank/DDBJ databases">
        <title>Bird 10,000 Genomes (B10K) Project - Family phase.</title>
        <authorList>
            <person name="Zhang G."/>
        </authorList>
    </citation>
    <scope>NUCLEOTIDE SEQUENCE [LARGE SCALE GENOMIC DNA]</scope>
    <source>
        <strain evidence="13">B10K-DU-005-73</strain>
        <tissue evidence="13">Liver</tissue>
    </source>
</reference>
<evidence type="ECO:0000259" key="10">
    <source>
        <dbReference type="Pfam" id="PF01728"/>
    </source>
</evidence>
<dbReference type="InterPro" id="IPR012920">
    <property type="entry name" value="rRNA_MeTfrase_SPB1-like_C"/>
</dbReference>
<dbReference type="GO" id="GO:0005730">
    <property type="term" value="C:nucleolus"/>
    <property type="evidence" value="ECO:0007669"/>
    <property type="project" value="UniProtKB-SubCell"/>
</dbReference>
<evidence type="ECO:0000313" key="13">
    <source>
        <dbReference type="EMBL" id="NXK21667.1"/>
    </source>
</evidence>
<keyword evidence="5" id="KW-0808">Transferase</keyword>
<feature type="compositionally biased region" description="Acidic residues" evidence="9">
    <location>
        <begin position="612"/>
        <end position="621"/>
    </location>
</feature>
<sequence>MGKKSKLGKSRRDKFYHLAKETGFRSRSSFKLLQLNRKFQFLQKARALLDLCAAPGGWLQVASKFMPVSSLIIGVDLVPIKPIPNVVTLQEDITTEKCRQALRKELQTWKVDVVLNDGAPNVGASWVHDAYSQANLTLMALKLACEFLCKGGWFITKVFRSRDYQPLLWIFQQFFSKVQATKPQASRNESAEIFVVCQGYQAPDKIDSKFFDPKFAFKEVEVQTKSVTELVSKKKPKAEGYADGDTTLYHRFTLMDFLKAPNPVDFLSKANEITLGDGELENHSSTTEELRQCCKDIRVLGRKELRALLNWRTKLRRFLAKKLKEQAKELDINLSSGEEEEGKEEEKEEKKEKKTLPSAAPDEEAKEEEEEVELALAEMKAKELAELKRKKKKILKEQRKQRERVELKMDLPGVSIADDGDTSMFSLRTIHRTPLLNELTRGDMASADALLEIGPGDDDIYISDNEEDDDVSLASDLDPEELLEIEARQRRLERERREQGAKRAKFKQKEQEEEEGEEQENPLLVPLEEKSVLEERQTSLWFEKDAFAGIEDDADEDLELRQSQMLAERQRGSQRDKATRKGQKKEVPQEAAPAEPPPAADTGPDAGKAQDEESSDDDTSSDEERPLTPVGRKRGRVEPCGFEVVPIVDPVKKARVLDAEGLALGSVIATSKKARRDLIDDSFNRYSFNEDEGELPEWFTEEEKQHRRKQIPVDRQTVEAYRQRWKEINARPIKKVAEAKARKKRRMLKKMEQMKKKAEAVVSTVDISEREKVAQLRRIYKKAGLAKEKRQVTYLVAKKGVGPRVRRPPGVKG</sequence>
<dbReference type="Pfam" id="PF07780">
    <property type="entry name" value="Spb1_C"/>
    <property type="match status" value="1"/>
</dbReference>
<dbReference type="Proteomes" id="UP000541811">
    <property type="component" value="Unassembled WGS sequence"/>
</dbReference>
<name>A0A7L0HNT5_AREIN</name>
<dbReference type="SUPFAM" id="SSF53335">
    <property type="entry name" value="S-adenosyl-L-methionine-dependent methyltransferases"/>
    <property type="match status" value="1"/>
</dbReference>
<gene>
    <name evidence="13" type="primary">Ftsj3</name>
    <name evidence="13" type="ORF">AREINT_R04410</name>
</gene>
<feature type="non-terminal residue" evidence="13">
    <location>
        <position position="813"/>
    </location>
</feature>
<dbReference type="AlphaFoldDB" id="A0A7L0HNT5"/>
<feature type="compositionally biased region" description="Acidic residues" evidence="9">
    <location>
        <begin position="511"/>
        <end position="520"/>
    </location>
</feature>
<feature type="domain" description="DUF3381" evidence="12">
    <location>
        <begin position="232"/>
        <end position="404"/>
    </location>
</feature>
<feature type="region of interest" description="Disordered" evidence="9">
    <location>
        <begin position="491"/>
        <end position="530"/>
    </location>
</feature>
<accession>A0A7L0HNT5</accession>
<feature type="coiled-coil region" evidence="8">
    <location>
        <begin position="734"/>
        <end position="761"/>
    </location>
</feature>
<evidence type="ECO:0000313" key="14">
    <source>
        <dbReference type="Proteomes" id="UP000541811"/>
    </source>
</evidence>
<dbReference type="GO" id="GO:0016435">
    <property type="term" value="F:rRNA (guanine) methyltransferase activity"/>
    <property type="evidence" value="ECO:0007669"/>
    <property type="project" value="TreeGrafter"/>
</dbReference>
<comment type="caution">
    <text evidence="13">The sequence shown here is derived from an EMBL/GenBank/DDBJ whole genome shotgun (WGS) entry which is preliminary data.</text>
</comment>
<dbReference type="HAMAP" id="MF_01547">
    <property type="entry name" value="RNA_methyltr_E"/>
    <property type="match status" value="1"/>
</dbReference>
<evidence type="ECO:0000256" key="2">
    <source>
        <dbReference type="ARBA" id="ARBA00022517"/>
    </source>
</evidence>
<keyword evidence="14" id="KW-1185">Reference proteome</keyword>
<organism evidence="13 14">
    <name type="scientific">Arenaria interpres</name>
    <name type="common">Ruddy turnstone</name>
    <name type="synonym">Tringa interpres</name>
    <dbReference type="NCBI Taxonomy" id="54971"/>
    <lineage>
        <taxon>Eukaryota</taxon>
        <taxon>Metazoa</taxon>
        <taxon>Chordata</taxon>
        <taxon>Craniata</taxon>
        <taxon>Vertebrata</taxon>
        <taxon>Euteleostomi</taxon>
        <taxon>Archelosauria</taxon>
        <taxon>Archosauria</taxon>
        <taxon>Dinosauria</taxon>
        <taxon>Saurischia</taxon>
        <taxon>Theropoda</taxon>
        <taxon>Coelurosauria</taxon>
        <taxon>Aves</taxon>
        <taxon>Neognathae</taxon>
        <taxon>Neoaves</taxon>
        <taxon>Charadriiformes</taxon>
        <taxon>Scolopacidae</taxon>
        <taxon>Arenaria</taxon>
    </lineage>
</organism>
<evidence type="ECO:0000256" key="6">
    <source>
        <dbReference type="ARBA" id="ARBA00022691"/>
    </source>
</evidence>
<feature type="compositionally biased region" description="Basic and acidic residues" evidence="9">
    <location>
        <begin position="568"/>
        <end position="588"/>
    </location>
</feature>
<dbReference type="Gene3D" id="3.40.50.150">
    <property type="entry name" value="Vaccinia Virus protein VP39"/>
    <property type="match status" value="1"/>
</dbReference>
<evidence type="ECO:0000259" key="12">
    <source>
        <dbReference type="Pfam" id="PF11861"/>
    </source>
</evidence>
<comment type="subcellular location">
    <subcellularLocation>
        <location evidence="1">Nucleus</location>
        <location evidence="1">Nucleolus</location>
    </subcellularLocation>
</comment>
<evidence type="ECO:0000259" key="11">
    <source>
        <dbReference type="Pfam" id="PF07780"/>
    </source>
</evidence>
<keyword evidence="7" id="KW-0539">Nucleus</keyword>
<dbReference type="GO" id="GO:0030687">
    <property type="term" value="C:preribosome, large subunit precursor"/>
    <property type="evidence" value="ECO:0007669"/>
    <property type="project" value="TreeGrafter"/>
</dbReference>
<evidence type="ECO:0000256" key="8">
    <source>
        <dbReference type="SAM" id="Coils"/>
    </source>
</evidence>
<dbReference type="FunFam" id="3.40.50.150:FF:000004">
    <property type="entry name" value="AdoMet-dependent rRNA methyltransferase SPB1"/>
    <property type="match status" value="1"/>
</dbReference>
<dbReference type="InterPro" id="IPR028589">
    <property type="entry name" value="SPB1-like"/>
</dbReference>
<dbReference type="GO" id="GO:0000466">
    <property type="term" value="P:maturation of 5.8S rRNA from tricistronic rRNA transcript (SSU-rRNA, 5.8S rRNA, LSU-rRNA)"/>
    <property type="evidence" value="ECO:0007669"/>
    <property type="project" value="TreeGrafter"/>
</dbReference>
<feature type="domain" description="Ribosomal RNA methyltransferase FtsJ" evidence="10">
    <location>
        <begin position="24"/>
        <end position="200"/>
    </location>
</feature>
<feature type="region of interest" description="Disordered" evidence="9">
    <location>
        <begin position="458"/>
        <end position="479"/>
    </location>
</feature>
<keyword evidence="2" id="KW-0690">Ribosome biogenesis</keyword>
<protein>
    <submittedName>
        <fullName evidence="13">SPB1 protein</fullName>
    </submittedName>
</protein>
<dbReference type="GO" id="GO:0000463">
    <property type="term" value="P:maturation of LSU-rRNA from tricistronic rRNA transcript (SSU-rRNA, 5.8S rRNA, LSU-rRNA)"/>
    <property type="evidence" value="ECO:0007669"/>
    <property type="project" value="TreeGrafter"/>
</dbReference>
<dbReference type="EMBL" id="VXAK01011831">
    <property type="protein sequence ID" value="NXK21667.1"/>
    <property type="molecule type" value="Genomic_DNA"/>
</dbReference>
<evidence type="ECO:0000256" key="3">
    <source>
        <dbReference type="ARBA" id="ARBA00022552"/>
    </source>
</evidence>